<dbReference type="AlphaFoldDB" id="S7Q926"/>
<evidence type="ECO:0000313" key="3">
    <source>
        <dbReference type="Proteomes" id="UP000052978"/>
    </source>
</evidence>
<organism evidence="2 3">
    <name type="scientific">Myotis brandtii</name>
    <name type="common">Brandt's bat</name>
    <dbReference type="NCBI Taxonomy" id="109478"/>
    <lineage>
        <taxon>Eukaryota</taxon>
        <taxon>Metazoa</taxon>
        <taxon>Chordata</taxon>
        <taxon>Craniata</taxon>
        <taxon>Vertebrata</taxon>
        <taxon>Euteleostomi</taxon>
        <taxon>Mammalia</taxon>
        <taxon>Eutheria</taxon>
        <taxon>Laurasiatheria</taxon>
        <taxon>Chiroptera</taxon>
        <taxon>Yangochiroptera</taxon>
        <taxon>Vespertilionidae</taxon>
        <taxon>Myotis</taxon>
    </lineage>
</organism>
<dbReference type="EMBL" id="KE164359">
    <property type="protein sequence ID" value="EPQ17467.1"/>
    <property type="molecule type" value="Genomic_DNA"/>
</dbReference>
<proteinExistence type="predicted"/>
<evidence type="ECO:0000256" key="1">
    <source>
        <dbReference type="SAM" id="MobiDB-lite"/>
    </source>
</evidence>
<protein>
    <submittedName>
        <fullName evidence="2">Uncharacterized protein</fullName>
    </submittedName>
</protein>
<feature type="compositionally biased region" description="Gly residues" evidence="1">
    <location>
        <begin position="22"/>
        <end position="34"/>
    </location>
</feature>
<name>S7Q926_MYOBR</name>
<gene>
    <name evidence="2" type="ORF">D623_10019565</name>
</gene>
<feature type="region of interest" description="Disordered" evidence="1">
    <location>
        <begin position="1"/>
        <end position="35"/>
    </location>
</feature>
<accession>S7Q926</accession>
<reference evidence="2 3" key="1">
    <citation type="journal article" date="2013" name="Nat. Commun.">
        <title>Genome analysis reveals insights into physiology and longevity of the Brandt's bat Myotis brandtii.</title>
        <authorList>
            <person name="Seim I."/>
            <person name="Fang X."/>
            <person name="Xiong Z."/>
            <person name="Lobanov A.V."/>
            <person name="Huang Z."/>
            <person name="Ma S."/>
            <person name="Feng Y."/>
            <person name="Turanov A.A."/>
            <person name="Zhu Y."/>
            <person name="Lenz T.L."/>
            <person name="Gerashchenko M.V."/>
            <person name="Fan D."/>
            <person name="Hee Yim S."/>
            <person name="Yao X."/>
            <person name="Jordan D."/>
            <person name="Xiong Y."/>
            <person name="Ma Y."/>
            <person name="Lyapunov A.N."/>
            <person name="Chen G."/>
            <person name="Kulakova O.I."/>
            <person name="Sun Y."/>
            <person name="Lee S.G."/>
            <person name="Bronson R.T."/>
            <person name="Moskalev A.A."/>
            <person name="Sunyaev S.R."/>
            <person name="Zhang G."/>
            <person name="Krogh A."/>
            <person name="Wang J."/>
            <person name="Gladyshev V.N."/>
        </authorList>
    </citation>
    <scope>NUCLEOTIDE SEQUENCE [LARGE SCALE GENOMIC DNA]</scope>
</reference>
<evidence type="ECO:0000313" key="2">
    <source>
        <dbReference type="EMBL" id="EPQ17467.1"/>
    </source>
</evidence>
<sequence length="164" mass="18592">MQRPLAQPHRTRQLHQTSAGPQGRGQVGGHGCGGVPPSRRARCRNRLHTCAKCIWSRSTRGFVFSIKKKKANKKPVTAFVNRKENKTENTSLSRRIKKGMKYWFIQSTAACGLKITLFNGCGGVPPLRRARCRNRLHTCAKCIWSRSTRGFVFSIKKKKQTKNQ</sequence>
<keyword evidence="3" id="KW-1185">Reference proteome</keyword>
<dbReference type="Proteomes" id="UP000052978">
    <property type="component" value="Unassembled WGS sequence"/>
</dbReference>